<evidence type="ECO:0000256" key="1">
    <source>
        <dbReference type="SAM" id="SignalP"/>
    </source>
</evidence>
<protein>
    <submittedName>
        <fullName evidence="2">Uncharacterized protein</fullName>
    </submittedName>
</protein>
<gene>
    <name evidence="2" type="ORF">BB559_000426</name>
</gene>
<comment type="caution">
    <text evidence="2">The sequence shown here is derived from an EMBL/GenBank/DDBJ whole genome shotgun (WGS) entry which is preliminary data.</text>
</comment>
<reference evidence="2 3" key="1">
    <citation type="journal article" date="2018" name="MBio">
        <title>Comparative Genomics Reveals the Core Gene Toolbox for the Fungus-Insect Symbiosis.</title>
        <authorList>
            <person name="Wang Y."/>
            <person name="Stata M."/>
            <person name="Wang W."/>
            <person name="Stajich J.E."/>
            <person name="White M.M."/>
            <person name="Moncalvo J.M."/>
        </authorList>
    </citation>
    <scope>NUCLEOTIDE SEQUENCE [LARGE SCALE GENOMIC DNA]</scope>
    <source>
        <strain evidence="2 3">AUS-77-4</strain>
    </source>
</reference>
<dbReference type="Proteomes" id="UP000245699">
    <property type="component" value="Unassembled WGS sequence"/>
</dbReference>
<keyword evidence="3" id="KW-1185">Reference proteome</keyword>
<proteinExistence type="predicted"/>
<dbReference type="STRING" id="61424.A0A2T9Z583"/>
<sequence length="302" mass="32288">MKNISNPLFFGILIAILGANAGHAEFKESLGNGVNQKRMEQYGSKNGEKYMGNAYRENNKYGNNNGNKMKPVYRPGPIYGPKPVYEPIPNPVYEPKPIYGSKPKPEMPYNIPPRSQNIIDTEARIVMAPNAAISNIGQEPINDRIPPPILPVPVNALIPTPIAPAPINAINPAPIAPAPIDAIRPAPIAPAPIEPIFTIVSRPVPLYPGIQSTPPVTISPEYVATKSSEYNVETPKDITTLLPATTTIDISTSVVVLTVTVTPESSSGLPASSTLSTTTRNPPVVVFPGFTFPVTRLSTSSA</sequence>
<dbReference type="EMBL" id="MBFT01000021">
    <property type="protein sequence ID" value="PVU99750.1"/>
    <property type="molecule type" value="Genomic_DNA"/>
</dbReference>
<name>A0A2T9Z583_9FUNG</name>
<feature type="chain" id="PRO_5015642770" evidence="1">
    <location>
        <begin position="25"/>
        <end position="302"/>
    </location>
</feature>
<evidence type="ECO:0000313" key="3">
    <source>
        <dbReference type="Proteomes" id="UP000245699"/>
    </source>
</evidence>
<accession>A0A2T9Z583</accession>
<dbReference type="AlphaFoldDB" id="A0A2T9Z583"/>
<feature type="signal peptide" evidence="1">
    <location>
        <begin position="1"/>
        <end position="24"/>
    </location>
</feature>
<keyword evidence="1" id="KW-0732">Signal</keyword>
<organism evidence="2 3">
    <name type="scientific">Furculomyces boomerangus</name>
    <dbReference type="NCBI Taxonomy" id="61424"/>
    <lineage>
        <taxon>Eukaryota</taxon>
        <taxon>Fungi</taxon>
        <taxon>Fungi incertae sedis</taxon>
        <taxon>Zoopagomycota</taxon>
        <taxon>Kickxellomycotina</taxon>
        <taxon>Harpellomycetes</taxon>
        <taxon>Harpellales</taxon>
        <taxon>Harpellaceae</taxon>
        <taxon>Furculomyces</taxon>
    </lineage>
</organism>
<evidence type="ECO:0000313" key="2">
    <source>
        <dbReference type="EMBL" id="PVU99750.1"/>
    </source>
</evidence>